<feature type="binding site" evidence="7">
    <location>
        <position position="73"/>
    </location>
    <ligand>
        <name>substrate</name>
    </ligand>
</feature>
<dbReference type="InterPro" id="IPR006361">
    <property type="entry name" value="Uroporphyrinogen_deCO2ase_HemE"/>
</dbReference>
<dbReference type="InterPro" id="IPR000257">
    <property type="entry name" value="Uroporphyrinogen_deCOase"/>
</dbReference>
<evidence type="ECO:0000256" key="4">
    <source>
        <dbReference type="ARBA" id="ARBA00022793"/>
    </source>
</evidence>
<evidence type="ECO:0000256" key="8">
    <source>
        <dbReference type="RuleBase" id="RU000554"/>
    </source>
</evidence>
<dbReference type="Proteomes" id="UP000015961">
    <property type="component" value="Unassembled WGS sequence"/>
</dbReference>
<feature type="domain" description="Uroporphyrinogen decarboxylase (URO-D)" evidence="10">
    <location>
        <begin position="19"/>
        <end position="28"/>
    </location>
</feature>
<comment type="caution">
    <text evidence="12">The sequence shown here is derived from an EMBL/GenBank/DDBJ whole genome shotgun (WGS) entry which is preliminary data.</text>
</comment>
<reference evidence="12 13" key="1">
    <citation type="submission" date="2013-03" db="EMBL/GenBank/DDBJ databases">
        <title>The Genome Sequence of Enterococcus sulfureus ATCC_49903 (PacBio/Illumina hybrid assembly).</title>
        <authorList>
            <consortium name="The Broad Institute Genomics Platform"/>
            <consortium name="The Broad Institute Genome Sequencing Center for Infectious Disease"/>
            <person name="Earl A."/>
            <person name="Russ C."/>
            <person name="Gilmore M."/>
            <person name="Surin D."/>
            <person name="Walker B."/>
            <person name="Young S."/>
            <person name="Zeng Q."/>
            <person name="Gargeya S."/>
            <person name="Fitzgerald M."/>
            <person name="Haas B."/>
            <person name="Abouelleil A."/>
            <person name="Allen A.W."/>
            <person name="Alvarado L."/>
            <person name="Arachchi H.M."/>
            <person name="Berlin A.M."/>
            <person name="Chapman S.B."/>
            <person name="Gainer-Dewar J."/>
            <person name="Goldberg J."/>
            <person name="Griggs A."/>
            <person name="Gujja S."/>
            <person name="Hansen M."/>
            <person name="Howarth C."/>
            <person name="Imamovic A."/>
            <person name="Ireland A."/>
            <person name="Larimer J."/>
            <person name="McCowan C."/>
            <person name="Murphy C."/>
            <person name="Pearson M."/>
            <person name="Poon T.W."/>
            <person name="Priest M."/>
            <person name="Roberts A."/>
            <person name="Saif S."/>
            <person name="Shea T."/>
            <person name="Sisk P."/>
            <person name="Sykes S."/>
            <person name="Wortman J."/>
            <person name="Nusbaum C."/>
            <person name="Birren B."/>
        </authorList>
    </citation>
    <scope>NUCLEOTIDE SEQUENCE [LARGE SCALE GENOMIC DNA]</scope>
    <source>
        <strain evidence="12 13">ATCC 49903</strain>
    </source>
</reference>
<dbReference type="AlphaFoldDB" id="S0P0V8"/>
<dbReference type="PANTHER" id="PTHR21091:SF169">
    <property type="entry name" value="UROPORPHYRINOGEN DECARBOXYLASE"/>
    <property type="match status" value="1"/>
</dbReference>
<comment type="pathway">
    <text evidence="1 7 8">Porphyrin-containing compound metabolism; protoporphyrin-IX biosynthesis; coproporphyrinogen-III from 5-aminolevulinate: step 4/4.</text>
</comment>
<comment type="subunit">
    <text evidence="7">Homodimer.</text>
</comment>
<dbReference type="RefSeq" id="WP_016185605.1">
    <property type="nucleotide sequence ID" value="NZ_ASWO01000005.1"/>
</dbReference>
<dbReference type="GO" id="GO:0004853">
    <property type="term" value="F:uroporphyrinogen decarboxylase activity"/>
    <property type="evidence" value="ECO:0007669"/>
    <property type="project" value="UniProtKB-UniRule"/>
</dbReference>
<comment type="caution">
    <text evidence="7">Lacks conserved residue(s) required for the propagation of feature annotation.</text>
</comment>
<dbReference type="eggNOG" id="COG0407">
    <property type="taxonomic scope" value="Bacteria"/>
</dbReference>
<keyword evidence="7" id="KW-0963">Cytoplasm</keyword>
<dbReference type="InterPro" id="IPR038071">
    <property type="entry name" value="UROD/MetE-like_sf"/>
</dbReference>
<dbReference type="PANTHER" id="PTHR21091">
    <property type="entry name" value="METHYLTETRAHYDROFOLATE:HOMOCYSTEINE METHYLTRANSFERASE RELATED"/>
    <property type="match status" value="1"/>
</dbReference>
<feature type="domain" description="Uroporphyrinogen decarboxylase (URO-D)" evidence="11">
    <location>
        <begin position="137"/>
        <end position="153"/>
    </location>
</feature>
<comment type="similarity">
    <text evidence="2 7 9">Belongs to the uroporphyrinogen decarboxylase family.</text>
</comment>
<dbReference type="EC" id="4.1.1.37" evidence="3 7"/>
<dbReference type="NCBIfam" id="TIGR01464">
    <property type="entry name" value="hemE"/>
    <property type="match status" value="1"/>
</dbReference>
<evidence type="ECO:0000259" key="11">
    <source>
        <dbReference type="PROSITE" id="PS00907"/>
    </source>
</evidence>
<dbReference type="Gene3D" id="3.20.20.210">
    <property type="match status" value="1"/>
</dbReference>
<evidence type="ECO:0000256" key="5">
    <source>
        <dbReference type="ARBA" id="ARBA00023239"/>
    </source>
</evidence>
<dbReference type="STRING" id="1140003.OMY_01153"/>
<keyword evidence="6 7" id="KW-0627">Porphyrin biosynthesis</keyword>
<keyword evidence="13" id="KW-1185">Reference proteome</keyword>
<evidence type="ECO:0000313" key="13">
    <source>
        <dbReference type="Proteomes" id="UP000015961"/>
    </source>
</evidence>
<feature type="binding site" evidence="7">
    <location>
        <begin position="24"/>
        <end position="28"/>
    </location>
    <ligand>
        <name>substrate</name>
    </ligand>
</feature>
<dbReference type="EMBL" id="ASWO01000005">
    <property type="protein sequence ID" value="EOT83800.1"/>
    <property type="molecule type" value="Genomic_DNA"/>
</dbReference>
<keyword evidence="5 7" id="KW-0456">Lyase</keyword>
<protein>
    <recommendedName>
        <fullName evidence="3 7">Uroporphyrinogen decarboxylase</fullName>
        <shortName evidence="7">UPD</shortName>
        <shortName evidence="7">URO-D</shortName>
        <ecNumber evidence="3 7">4.1.1.37</ecNumber>
    </recommendedName>
</protein>
<accession>S0P0V8</accession>
<dbReference type="HAMAP" id="MF_00218">
    <property type="entry name" value="URO_D"/>
    <property type="match status" value="1"/>
</dbReference>
<evidence type="ECO:0000256" key="9">
    <source>
        <dbReference type="RuleBase" id="RU004169"/>
    </source>
</evidence>
<proteinExistence type="inferred from homology"/>
<evidence type="ECO:0000256" key="2">
    <source>
        <dbReference type="ARBA" id="ARBA00009935"/>
    </source>
</evidence>
<dbReference type="PROSITE" id="PS00906">
    <property type="entry name" value="UROD_1"/>
    <property type="match status" value="1"/>
</dbReference>
<comment type="subcellular location">
    <subcellularLocation>
        <location evidence="7">Cytoplasm</location>
    </subcellularLocation>
</comment>
<feature type="binding site" evidence="7">
    <location>
        <position position="149"/>
    </location>
    <ligand>
        <name>substrate</name>
    </ligand>
</feature>
<dbReference type="Pfam" id="PF01208">
    <property type="entry name" value="URO-D"/>
    <property type="match status" value="1"/>
</dbReference>
<evidence type="ECO:0000256" key="1">
    <source>
        <dbReference type="ARBA" id="ARBA00004804"/>
    </source>
</evidence>
<organism evidence="12 13">
    <name type="scientific">Enterococcus sulfureus ATCC 49903</name>
    <dbReference type="NCBI Taxonomy" id="1140003"/>
    <lineage>
        <taxon>Bacteria</taxon>
        <taxon>Bacillati</taxon>
        <taxon>Bacillota</taxon>
        <taxon>Bacilli</taxon>
        <taxon>Lactobacillales</taxon>
        <taxon>Enterococcaceae</taxon>
        <taxon>Enterococcus</taxon>
    </lineage>
</organism>
<evidence type="ECO:0000259" key="10">
    <source>
        <dbReference type="PROSITE" id="PS00906"/>
    </source>
</evidence>
<keyword evidence="4 7" id="KW-0210">Decarboxylase</keyword>
<evidence type="ECO:0000256" key="6">
    <source>
        <dbReference type="ARBA" id="ARBA00023244"/>
    </source>
</evidence>
<gene>
    <name evidence="7" type="primary">hemE</name>
    <name evidence="12" type="ORF">I573_01525</name>
</gene>
<feature type="site" description="Transition state stabilizer" evidence="7">
    <location>
        <position position="73"/>
    </location>
</feature>
<dbReference type="GO" id="GO:0005829">
    <property type="term" value="C:cytosol"/>
    <property type="evidence" value="ECO:0007669"/>
    <property type="project" value="TreeGrafter"/>
</dbReference>
<comment type="function">
    <text evidence="7">Catalyzes the decarboxylation of four acetate groups of uroporphyrinogen-III to yield coproporphyrinogen-III.</text>
</comment>
<dbReference type="GO" id="GO:0006782">
    <property type="term" value="P:protoporphyrinogen IX biosynthetic process"/>
    <property type="evidence" value="ECO:0007669"/>
    <property type="project" value="UniProtKB-UniRule"/>
</dbReference>
<dbReference type="PATRIC" id="fig|1140003.3.peg.1111"/>
<feature type="binding site" evidence="7">
    <location>
        <position position="317"/>
    </location>
    <ligand>
        <name>substrate</name>
    </ligand>
</feature>
<evidence type="ECO:0000313" key="12">
    <source>
        <dbReference type="EMBL" id="EOT83800.1"/>
    </source>
</evidence>
<dbReference type="UniPathway" id="UPA00251">
    <property type="reaction ID" value="UER00321"/>
</dbReference>
<evidence type="ECO:0000256" key="7">
    <source>
        <dbReference type="HAMAP-Rule" id="MF_00218"/>
    </source>
</evidence>
<feature type="binding site" evidence="7">
    <location>
        <position position="204"/>
    </location>
    <ligand>
        <name>substrate</name>
    </ligand>
</feature>
<name>S0P0V8_9ENTE</name>
<dbReference type="PROSITE" id="PS00907">
    <property type="entry name" value="UROD_2"/>
    <property type="match status" value="1"/>
</dbReference>
<dbReference type="SUPFAM" id="SSF51726">
    <property type="entry name" value="UROD/MetE-like"/>
    <property type="match status" value="1"/>
</dbReference>
<sequence length="341" mass="38593">MKNRTYLDAALKKETDTIPVWYMRQAGRSQPEYRKLKEKYSLEDIVHQPELCADVTALPVEDYGVDAAILFKDITTPFPGIGVPVYIKDGVGPIIDEPIRSMQDVVNLRPFEPEESTPFVYETIRMLSQQRLEVPLIGFVGGPFTLASYMIEGRPSKNYAKTKSLMISQPDVWHLLMDHLAEMIIKDAHAQVLAGASALQIFDSWVGNLNVQQYQLFIKPVMQKIFSSLKACQVPITLFAFGGSHLISEFKQFEIDVIGLDWRLSFSEARAQGVKQTLQGNLDPAFLTCDWSELKQETTRILTEGKENGSFIFNLGHGVFPEVEPSTLRRLTDFVHNFSKN</sequence>
<evidence type="ECO:0000256" key="3">
    <source>
        <dbReference type="ARBA" id="ARBA00012288"/>
    </source>
</evidence>
<dbReference type="CDD" id="cd00717">
    <property type="entry name" value="URO-D"/>
    <property type="match status" value="1"/>
</dbReference>
<dbReference type="OrthoDB" id="7375127at2"/>
<comment type="catalytic activity">
    <reaction evidence="7 8">
        <text>uroporphyrinogen III + 4 H(+) = coproporphyrinogen III + 4 CO2</text>
        <dbReference type="Rhea" id="RHEA:19865"/>
        <dbReference type="ChEBI" id="CHEBI:15378"/>
        <dbReference type="ChEBI" id="CHEBI:16526"/>
        <dbReference type="ChEBI" id="CHEBI:57308"/>
        <dbReference type="ChEBI" id="CHEBI:57309"/>
        <dbReference type="EC" id="4.1.1.37"/>
    </reaction>
</comment>